<dbReference type="InterPro" id="IPR036890">
    <property type="entry name" value="HATPase_C_sf"/>
</dbReference>
<organism evidence="6 7">
    <name type="scientific">Corallococcus llansteffanensis</name>
    <dbReference type="NCBI Taxonomy" id="2316731"/>
    <lineage>
        <taxon>Bacteria</taxon>
        <taxon>Pseudomonadati</taxon>
        <taxon>Myxococcota</taxon>
        <taxon>Myxococcia</taxon>
        <taxon>Myxococcales</taxon>
        <taxon>Cystobacterineae</taxon>
        <taxon>Myxococcaceae</taxon>
        <taxon>Corallococcus</taxon>
    </lineage>
</organism>
<dbReference type="Pfam" id="PF00512">
    <property type="entry name" value="HisKA"/>
    <property type="match status" value="1"/>
</dbReference>
<dbReference type="PRINTS" id="PR00344">
    <property type="entry name" value="BCTRLSENSOR"/>
</dbReference>
<feature type="domain" description="Histidine kinase" evidence="5">
    <location>
        <begin position="169"/>
        <end position="383"/>
    </location>
</feature>
<dbReference type="InterPro" id="IPR003661">
    <property type="entry name" value="HisK_dim/P_dom"/>
</dbReference>
<dbReference type="Proteomes" id="UP000272888">
    <property type="component" value="Unassembled WGS sequence"/>
</dbReference>
<reference evidence="7" key="1">
    <citation type="submission" date="2018-09" db="EMBL/GenBank/DDBJ databases">
        <authorList>
            <person name="Livingstone P.G."/>
            <person name="Whitworth D.E."/>
        </authorList>
    </citation>
    <scope>NUCLEOTIDE SEQUENCE [LARGE SCALE GENOMIC DNA]</scope>
    <source>
        <strain evidence="7">CA051B</strain>
    </source>
</reference>
<keyword evidence="3" id="KW-0597">Phosphoprotein</keyword>
<dbReference type="PANTHER" id="PTHR43547:SF2">
    <property type="entry name" value="HYBRID SIGNAL TRANSDUCTION HISTIDINE KINASE C"/>
    <property type="match status" value="1"/>
</dbReference>
<dbReference type="SUPFAM" id="SSF52172">
    <property type="entry name" value="CheY-like"/>
    <property type="match status" value="1"/>
</dbReference>
<dbReference type="SUPFAM" id="SSF55874">
    <property type="entry name" value="ATPase domain of HSP90 chaperone/DNA topoisomerase II/histidine kinase"/>
    <property type="match status" value="1"/>
</dbReference>
<sequence>MTTETNRALEQRVLVLAPIGRDALVTRDVLARAGIVAEPCADLAEVCAKFEEGAGALLLAEEALTVSGLALLSRAVGAQSPWSDVPIIISTGAGETTAARVRAVSSLEPSGNVTILERPVRVFTMITAVQSALRGRARQFQMRDLHLQLQRQMESLTAERELRARFVSLLAHDIRGPVTAAMLAAQVLLRSPERLDPRRELGVRIKRNLDRIEHMVRDILDASRVQAGQPLPLRLEGCELKTIVADVVEELNLLHADRVRLDAVEEVHGIWSADELRRAVWNLATNGIKYGAPHSPVTIAIRRIGGRARISVHNKGAPLSPDDRRRLFEPFARARSAEASSQVGWGLGLTLVRGCVEAHGGQVTVESGVEEGTTFTIEVPLDSRPFQPRASATEAPNPPSTVVAGAW</sequence>
<comment type="caution">
    <text evidence="6">The sequence shown here is derived from an EMBL/GenBank/DDBJ whole genome shotgun (WGS) entry which is preliminary data.</text>
</comment>
<protein>
    <recommendedName>
        <fullName evidence="2">histidine kinase</fullName>
        <ecNumber evidence="2">2.7.13.3</ecNumber>
    </recommendedName>
</protein>
<dbReference type="GO" id="GO:0000155">
    <property type="term" value="F:phosphorelay sensor kinase activity"/>
    <property type="evidence" value="ECO:0007669"/>
    <property type="project" value="InterPro"/>
</dbReference>
<dbReference type="Gene3D" id="1.10.287.130">
    <property type="match status" value="1"/>
</dbReference>
<comment type="catalytic activity">
    <reaction evidence="1">
        <text>ATP + protein L-histidine = ADP + protein N-phospho-L-histidine.</text>
        <dbReference type="EC" id="2.7.13.3"/>
    </reaction>
</comment>
<dbReference type="EC" id="2.7.13.3" evidence="2"/>
<dbReference type="InterPro" id="IPR011006">
    <property type="entry name" value="CheY-like_superfamily"/>
</dbReference>
<accession>A0A3A8PUM8</accession>
<evidence type="ECO:0000256" key="1">
    <source>
        <dbReference type="ARBA" id="ARBA00000085"/>
    </source>
</evidence>
<dbReference type="InterPro" id="IPR036097">
    <property type="entry name" value="HisK_dim/P_sf"/>
</dbReference>
<evidence type="ECO:0000259" key="5">
    <source>
        <dbReference type="PROSITE" id="PS50109"/>
    </source>
</evidence>
<dbReference type="InterPro" id="IPR004358">
    <property type="entry name" value="Sig_transdc_His_kin-like_C"/>
</dbReference>
<dbReference type="AlphaFoldDB" id="A0A3A8PUM8"/>
<evidence type="ECO:0000313" key="7">
    <source>
        <dbReference type="Proteomes" id="UP000272888"/>
    </source>
</evidence>
<dbReference type="PANTHER" id="PTHR43547">
    <property type="entry name" value="TWO-COMPONENT HISTIDINE KINASE"/>
    <property type="match status" value="1"/>
</dbReference>
<dbReference type="CDD" id="cd00082">
    <property type="entry name" value="HisKA"/>
    <property type="match status" value="1"/>
</dbReference>
<keyword evidence="6" id="KW-0418">Kinase</keyword>
<dbReference type="PROSITE" id="PS50109">
    <property type="entry name" value="HIS_KIN"/>
    <property type="match status" value="1"/>
</dbReference>
<evidence type="ECO:0000256" key="4">
    <source>
        <dbReference type="SAM" id="MobiDB-lite"/>
    </source>
</evidence>
<dbReference type="Pfam" id="PF02518">
    <property type="entry name" value="HATPase_c"/>
    <property type="match status" value="1"/>
</dbReference>
<dbReference type="Gene3D" id="3.30.565.10">
    <property type="entry name" value="Histidine kinase-like ATPase, C-terminal domain"/>
    <property type="match status" value="1"/>
</dbReference>
<dbReference type="SMART" id="SM00387">
    <property type="entry name" value="HATPase_c"/>
    <property type="match status" value="1"/>
</dbReference>
<feature type="region of interest" description="Disordered" evidence="4">
    <location>
        <begin position="384"/>
        <end position="407"/>
    </location>
</feature>
<dbReference type="RefSeq" id="WP_120644322.1">
    <property type="nucleotide sequence ID" value="NZ_RAWB01000152.1"/>
</dbReference>
<evidence type="ECO:0000313" key="6">
    <source>
        <dbReference type="EMBL" id="RKH58621.1"/>
    </source>
</evidence>
<evidence type="ECO:0000256" key="3">
    <source>
        <dbReference type="ARBA" id="ARBA00022553"/>
    </source>
</evidence>
<evidence type="ECO:0000256" key="2">
    <source>
        <dbReference type="ARBA" id="ARBA00012438"/>
    </source>
</evidence>
<dbReference type="CDD" id="cd00075">
    <property type="entry name" value="HATPase"/>
    <property type="match status" value="1"/>
</dbReference>
<dbReference type="EMBL" id="RAWB01000152">
    <property type="protein sequence ID" value="RKH58621.1"/>
    <property type="molecule type" value="Genomic_DNA"/>
</dbReference>
<keyword evidence="7" id="KW-1185">Reference proteome</keyword>
<gene>
    <name evidence="6" type="ORF">D7V93_16485</name>
</gene>
<keyword evidence="6" id="KW-0808">Transferase</keyword>
<proteinExistence type="predicted"/>
<dbReference type="InterPro" id="IPR003594">
    <property type="entry name" value="HATPase_dom"/>
</dbReference>
<name>A0A3A8PUM8_9BACT</name>
<dbReference type="InterPro" id="IPR005467">
    <property type="entry name" value="His_kinase_dom"/>
</dbReference>
<dbReference type="SUPFAM" id="SSF47384">
    <property type="entry name" value="Homodimeric domain of signal transducing histidine kinase"/>
    <property type="match status" value="1"/>
</dbReference>
<dbReference type="SMART" id="SM00388">
    <property type="entry name" value="HisKA"/>
    <property type="match status" value="1"/>
</dbReference>